<sequence length="314" mass="34444">MQFTHQTLTSTSKRFSDSLKEMGLELPFSATQNTWAQIVVGKNFSAAVACANGQGHICAVPITEESIQAKLGARSREVDSQAAADLFARAIREDLPKLSISMAKLITFIGGREQTCLISACSDQTGLGIMDAKNAGYLPVSNMRFIGAEEHEVAWLRSSADLVAITVNTLAGVDTHQSLEIFAANSRAGNKKEDEVFARHFGALIEPCSQAIVEQILKSFDPLSAKEWAVDFDDVRDIVFDVFERERGDDGHNWLKPECALGEAMIDHLAARLRETLKWLRDQANDGAESDSPLESLMQTAKLSMRKILSVQVN</sequence>
<gene>
    <name evidence="1" type="ORF">J3P46_18000</name>
</gene>
<evidence type="ECO:0000313" key="2">
    <source>
        <dbReference type="Proteomes" id="UP000662821"/>
    </source>
</evidence>
<dbReference type="Proteomes" id="UP000662821">
    <property type="component" value="Chromosome"/>
</dbReference>
<name>A0AAJ4MPC5_9BURK</name>
<reference evidence="1 2" key="1">
    <citation type="submission" date="2021-03" db="EMBL/GenBank/DDBJ databases">
        <title>Draft genome sequence of Janthinobacterium sp. strain PLB02 isolated from infected primmorphs (Lubomirskia baicalensis).</title>
        <authorList>
            <person name="Chernogor L.I."/>
            <person name="Belikov S.I."/>
            <person name="Petrushin I.S."/>
        </authorList>
    </citation>
    <scope>NUCLEOTIDE SEQUENCE [LARGE SCALE GENOMIC DNA]</scope>
    <source>
        <strain evidence="1 2">PLB02</strain>
    </source>
</reference>
<dbReference type="AlphaFoldDB" id="A0AAJ4MPC5"/>
<evidence type="ECO:0000313" key="1">
    <source>
        <dbReference type="EMBL" id="QSX94612.1"/>
    </source>
</evidence>
<organism evidence="1 2">
    <name type="scientific">Janthinobacterium lividum</name>
    <dbReference type="NCBI Taxonomy" id="29581"/>
    <lineage>
        <taxon>Bacteria</taxon>
        <taxon>Pseudomonadati</taxon>
        <taxon>Pseudomonadota</taxon>
        <taxon>Betaproteobacteria</taxon>
        <taxon>Burkholderiales</taxon>
        <taxon>Oxalobacteraceae</taxon>
        <taxon>Janthinobacterium</taxon>
    </lineage>
</organism>
<accession>A0AAJ4MPC5</accession>
<protein>
    <submittedName>
        <fullName evidence="1">Uncharacterized protein</fullName>
    </submittedName>
</protein>
<dbReference type="EMBL" id="CP071520">
    <property type="protein sequence ID" value="QSX94612.1"/>
    <property type="molecule type" value="Genomic_DNA"/>
</dbReference>
<dbReference type="RefSeq" id="WP_151096128.1">
    <property type="nucleotide sequence ID" value="NZ_CP071520.1"/>
</dbReference>
<proteinExistence type="predicted"/>